<evidence type="ECO:0000313" key="2">
    <source>
        <dbReference type="EMBL" id="KAL1399979.1"/>
    </source>
</evidence>
<dbReference type="InterPro" id="IPR036682">
    <property type="entry name" value="OS_D_A10/PebIII_sf"/>
</dbReference>
<feature type="signal peptide" evidence="1">
    <location>
        <begin position="1"/>
        <end position="15"/>
    </location>
</feature>
<dbReference type="PANTHER" id="PTHR11257">
    <property type="entry name" value="CHEMOSENSORY PROTEIN-RELATED"/>
    <property type="match status" value="1"/>
</dbReference>
<dbReference type="InterPro" id="IPR005055">
    <property type="entry name" value="A10/PebIII"/>
</dbReference>
<proteinExistence type="predicted"/>
<evidence type="ECO:0000313" key="3">
    <source>
        <dbReference type="Proteomes" id="UP001562425"/>
    </source>
</evidence>
<comment type="caution">
    <text evidence="2">The sequence shown here is derived from an EMBL/GenBank/DDBJ whole genome shotgun (WGS) entry which is preliminary data.</text>
</comment>
<keyword evidence="1" id="KW-0732">Signal</keyword>
<dbReference type="EMBL" id="JBEHCU010005392">
    <property type="protein sequence ID" value="KAL1399979.1"/>
    <property type="molecule type" value="Genomic_DNA"/>
</dbReference>
<sequence>MKTFIVFGLLALVAAQDSTYTNKYDHIDVEEILKSDRLFKNYYNCLIDQGPCTPDATELKQSLPDALENNCSKCTPKQKEVGNKVVAYLIESRPEEWAVLKAKFDPENKFVEKYREEAAAAGIKLSHPQNLPQPQTTMKFFVAFFALVALVAAQELYTNKFDTVDLDEILKSDRLFKNYYQCLLDEGRCTPDGNELKRVLPEALETNCAKCSEKQKTAGNKAFKYLAANRPTEWKALLAKFDPESKYTAKYSDAA</sequence>
<keyword evidence="3" id="KW-1185">Reference proteome</keyword>
<dbReference type="Proteomes" id="UP001562425">
    <property type="component" value="Unassembled WGS sequence"/>
</dbReference>
<evidence type="ECO:0000256" key="1">
    <source>
        <dbReference type="SAM" id="SignalP"/>
    </source>
</evidence>
<feature type="chain" id="PRO_5044772857" description="Chemosensory protein" evidence="1">
    <location>
        <begin position="16"/>
        <end position="255"/>
    </location>
</feature>
<accession>A0ABD1DKN2</accession>
<dbReference type="Pfam" id="PF03392">
    <property type="entry name" value="OS-D"/>
    <property type="match status" value="2"/>
</dbReference>
<dbReference type="PANTHER" id="PTHR11257:SF12">
    <property type="entry name" value="EJACULATORY BULB-SPECIFIC PROTEIN 3-RELATED"/>
    <property type="match status" value="1"/>
</dbReference>
<dbReference type="AlphaFoldDB" id="A0ABD1DKN2"/>
<organism evidence="2 3">
    <name type="scientific">Culex pipiens pipiens</name>
    <name type="common">Northern house mosquito</name>
    <dbReference type="NCBI Taxonomy" id="38569"/>
    <lineage>
        <taxon>Eukaryota</taxon>
        <taxon>Metazoa</taxon>
        <taxon>Ecdysozoa</taxon>
        <taxon>Arthropoda</taxon>
        <taxon>Hexapoda</taxon>
        <taxon>Insecta</taxon>
        <taxon>Pterygota</taxon>
        <taxon>Neoptera</taxon>
        <taxon>Endopterygota</taxon>
        <taxon>Diptera</taxon>
        <taxon>Nematocera</taxon>
        <taxon>Culicoidea</taxon>
        <taxon>Culicidae</taxon>
        <taxon>Culicinae</taxon>
        <taxon>Culicini</taxon>
        <taxon>Culex</taxon>
        <taxon>Culex</taxon>
    </lineage>
</organism>
<name>A0ABD1DKN2_CULPP</name>
<evidence type="ECO:0008006" key="4">
    <source>
        <dbReference type="Google" id="ProtNLM"/>
    </source>
</evidence>
<gene>
    <name evidence="2" type="ORF">pipiens_002128</name>
</gene>
<dbReference type="SUPFAM" id="SSF100910">
    <property type="entry name" value="Chemosensory protein Csp2"/>
    <property type="match status" value="2"/>
</dbReference>
<reference evidence="2 3" key="1">
    <citation type="submission" date="2024-05" db="EMBL/GenBank/DDBJ databases">
        <title>Culex pipiens pipiens assembly and annotation.</title>
        <authorList>
            <person name="Alout H."/>
            <person name="Durand T."/>
        </authorList>
    </citation>
    <scope>NUCLEOTIDE SEQUENCE [LARGE SCALE GENOMIC DNA]</scope>
    <source>
        <strain evidence="2">HA-2024</strain>
        <tissue evidence="2">Whole body</tissue>
    </source>
</reference>
<protein>
    <recommendedName>
        <fullName evidence="4">Chemosensory protein</fullName>
    </recommendedName>
</protein>
<dbReference type="Gene3D" id="1.10.2080.10">
    <property type="entry name" value="Insect odorant-binding protein A10/Ejaculatory bulb-specific protein 3"/>
    <property type="match status" value="2"/>
</dbReference>